<protein>
    <recommendedName>
        <fullName evidence="1">Condensin-2 complex subunit H2 C-terminal domain-containing protein</fullName>
    </recommendedName>
</protein>
<gene>
    <name evidence="2" type="ORF">JTE90_027545</name>
</gene>
<accession>A0AAV6VMB2</accession>
<dbReference type="GO" id="GO:0051306">
    <property type="term" value="P:mitotic sister chromatid separation"/>
    <property type="evidence" value="ECO:0007669"/>
    <property type="project" value="TreeGrafter"/>
</dbReference>
<dbReference type="GO" id="GO:0000796">
    <property type="term" value="C:condensin complex"/>
    <property type="evidence" value="ECO:0007669"/>
    <property type="project" value="TreeGrafter"/>
</dbReference>
<name>A0AAV6VMB2_9ARAC</name>
<dbReference type="InterPro" id="IPR031739">
    <property type="entry name" value="Ncaph2"/>
</dbReference>
<comment type="caution">
    <text evidence="2">The sequence shown here is derived from an EMBL/GenBank/DDBJ whole genome shotgun (WGS) entry which is preliminary data.</text>
</comment>
<evidence type="ECO:0000259" key="1">
    <source>
        <dbReference type="Pfam" id="PF16858"/>
    </source>
</evidence>
<dbReference type="Pfam" id="PF16858">
    <property type="entry name" value="CNDH2_C"/>
    <property type="match status" value="1"/>
</dbReference>
<dbReference type="InterPro" id="IPR031737">
    <property type="entry name" value="CNDH2_C"/>
</dbReference>
<evidence type="ECO:0000313" key="3">
    <source>
        <dbReference type="Proteomes" id="UP000827092"/>
    </source>
</evidence>
<dbReference type="Proteomes" id="UP000827092">
    <property type="component" value="Unassembled WGS sequence"/>
</dbReference>
<dbReference type="PANTHER" id="PTHR14324:SF3">
    <property type="entry name" value="CONDENSIN-2 COMPLEX SUBUNIT H2"/>
    <property type="match status" value="1"/>
</dbReference>
<dbReference type="EMBL" id="JAFNEN010000063">
    <property type="protein sequence ID" value="KAG8196831.1"/>
    <property type="molecule type" value="Genomic_DNA"/>
</dbReference>
<evidence type="ECO:0000313" key="2">
    <source>
        <dbReference type="EMBL" id="KAG8196831.1"/>
    </source>
</evidence>
<dbReference type="Gene3D" id="1.10.10.580">
    <property type="entry name" value="Structural maintenance of chromosome 1. Chain E"/>
    <property type="match status" value="1"/>
</dbReference>
<dbReference type="PANTHER" id="PTHR14324">
    <property type="entry name" value="CONDENSIN-2 COMPLEX SUBUNIT H2"/>
    <property type="match status" value="1"/>
</dbReference>
<dbReference type="GO" id="GO:0003682">
    <property type="term" value="F:chromatin binding"/>
    <property type="evidence" value="ECO:0007669"/>
    <property type="project" value="TreeGrafter"/>
</dbReference>
<organism evidence="2 3">
    <name type="scientific">Oedothorax gibbosus</name>
    <dbReference type="NCBI Taxonomy" id="931172"/>
    <lineage>
        <taxon>Eukaryota</taxon>
        <taxon>Metazoa</taxon>
        <taxon>Ecdysozoa</taxon>
        <taxon>Arthropoda</taxon>
        <taxon>Chelicerata</taxon>
        <taxon>Arachnida</taxon>
        <taxon>Araneae</taxon>
        <taxon>Araneomorphae</taxon>
        <taxon>Entelegynae</taxon>
        <taxon>Araneoidea</taxon>
        <taxon>Linyphiidae</taxon>
        <taxon>Erigoninae</taxon>
        <taxon>Oedothorax</taxon>
    </lineage>
</organism>
<dbReference type="GO" id="GO:0005634">
    <property type="term" value="C:nucleus"/>
    <property type="evidence" value="ECO:0007669"/>
    <property type="project" value="TreeGrafter"/>
</dbReference>
<sequence>MPGLLKSTEREPYDVQAYSNRLMKYFTDNNKNIISFSEFCEGKEHWETCRYFFACLHLAASDHVGISTIKKPDGTDVLYLTLISKD</sequence>
<feature type="domain" description="Condensin-2 complex subunit H2 C-terminal" evidence="1">
    <location>
        <begin position="3"/>
        <end position="85"/>
    </location>
</feature>
<proteinExistence type="predicted"/>
<dbReference type="AlphaFoldDB" id="A0AAV6VMB2"/>
<dbReference type="GO" id="GO:0010032">
    <property type="term" value="P:meiotic chromosome condensation"/>
    <property type="evidence" value="ECO:0007669"/>
    <property type="project" value="TreeGrafter"/>
</dbReference>
<dbReference type="InterPro" id="IPR023093">
    <property type="entry name" value="ScpA-like_C"/>
</dbReference>
<reference evidence="2 3" key="1">
    <citation type="journal article" date="2022" name="Nat. Ecol. Evol.">
        <title>A masculinizing supergene underlies an exaggerated male reproductive morph in a spider.</title>
        <authorList>
            <person name="Hendrickx F."/>
            <person name="De Corte Z."/>
            <person name="Sonet G."/>
            <person name="Van Belleghem S.M."/>
            <person name="Kostlbacher S."/>
            <person name="Vangestel C."/>
        </authorList>
    </citation>
    <scope>NUCLEOTIDE SEQUENCE [LARGE SCALE GENOMIC DNA]</scope>
    <source>
        <strain evidence="2">W744_W776</strain>
    </source>
</reference>
<keyword evidence="3" id="KW-1185">Reference proteome</keyword>